<dbReference type="InterPro" id="IPR006201">
    <property type="entry name" value="Neur_channel"/>
</dbReference>
<keyword evidence="8" id="KW-1185">Reference proteome</keyword>
<dbReference type="GO" id="GO:0005230">
    <property type="term" value="F:extracellular ligand-gated monoatomic ion channel activity"/>
    <property type="evidence" value="ECO:0007669"/>
    <property type="project" value="InterPro"/>
</dbReference>
<dbReference type="Gene3D" id="1.20.58.390">
    <property type="entry name" value="Neurotransmitter-gated ion-channel transmembrane domain"/>
    <property type="match status" value="1"/>
</dbReference>
<keyword evidence="2 5" id="KW-0812">Transmembrane</keyword>
<sequence>MDTPKNQSLVRVMKKDNKVHVTDVVDAQRREVHLKVSIPNIMEVDTLKESFTADVFYQARWREPKLDGNKGSDNIDWTIYWNPKVFLSNAIAQKDHATWFVLQSDETGETYIVEKNRMVATFTESMELALFPFDIQDLNIFITTTLSEAEVGFHEDDREISSVHIETFAKKQEWKIYEFVHFTPKVLTQEYANNKFRKPGMYVFCSAARKPGFFMWNVIVLMCIISSLALATFAVARSKIENRLQLSIMLVLVTVTFKFVTNQVIPKISYMTHLDRYIIGSTIFLYLIAMWHAGSETLVTDDDLLSTLDQYAFYGFCGLFGLIQIIFTLIVVLSGSTRRYGVNKKLKNYHKKRQNIMRSVEIVKTSKTNTLVKKQTLDYRVD</sequence>
<evidence type="ECO:0000256" key="4">
    <source>
        <dbReference type="ARBA" id="ARBA00023136"/>
    </source>
</evidence>
<keyword evidence="3 5" id="KW-1133">Transmembrane helix</keyword>
<dbReference type="AlphaFoldDB" id="A0A8W8HQA3"/>
<dbReference type="InterPro" id="IPR038050">
    <property type="entry name" value="Neuro_actylchol_rec"/>
</dbReference>
<evidence type="ECO:0000256" key="3">
    <source>
        <dbReference type="ARBA" id="ARBA00022989"/>
    </source>
</evidence>
<dbReference type="SUPFAM" id="SSF63712">
    <property type="entry name" value="Nicotinic receptor ligand binding domain-like"/>
    <property type="match status" value="1"/>
</dbReference>
<proteinExistence type="predicted"/>
<evidence type="ECO:0000256" key="5">
    <source>
        <dbReference type="SAM" id="Phobius"/>
    </source>
</evidence>
<dbReference type="InterPro" id="IPR036719">
    <property type="entry name" value="Neuro-gated_channel_TM_sf"/>
</dbReference>
<dbReference type="InterPro" id="IPR006202">
    <property type="entry name" value="Neur_chan_lig-bd"/>
</dbReference>
<evidence type="ECO:0000313" key="7">
    <source>
        <dbReference type="EnsemblMetazoa" id="G10523.1:cds"/>
    </source>
</evidence>
<feature type="domain" description="Neurotransmitter-gated ion-channel ligand-binding" evidence="6">
    <location>
        <begin position="25"/>
        <end position="192"/>
    </location>
</feature>
<feature type="transmembrane region" description="Helical" evidence="5">
    <location>
        <begin position="277"/>
        <end position="293"/>
    </location>
</feature>
<feature type="transmembrane region" description="Helical" evidence="5">
    <location>
        <begin position="313"/>
        <end position="335"/>
    </location>
</feature>
<keyword evidence="4 5" id="KW-0472">Membrane</keyword>
<dbReference type="Pfam" id="PF02931">
    <property type="entry name" value="Neur_chan_LBD"/>
    <property type="match status" value="1"/>
</dbReference>
<feature type="transmembrane region" description="Helical" evidence="5">
    <location>
        <begin position="246"/>
        <end position="265"/>
    </location>
</feature>
<dbReference type="OMA" id="NQWDPRI"/>
<dbReference type="OrthoDB" id="5975154at2759"/>
<evidence type="ECO:0000256" key="2">
    <source>
        <dbReference type="ARBA" id="ARBA00022692"/>
    </source>
</evidence>
<dbReference type="PANTHER" id="PTHR18945">
    <property type="entry name" value="NEUROTRANSMITTER GATED ION CHANNEL"/>
    <property type="match status" value="1"/>
</dbReference>
<evidence type="ECO:0000259" key="6">
    <source>
        <dbReference type="Pfam" id="PF02931"/>
    </source>
</evidence>
<organism evidence="7 8">
    <name type="scientific">Magallana gigas</name>
    <name type="common">Pacific oyster</name>
    <name type="synonym">Crassostrea gigas</name>
    <dbReference type="NCBI Taxonomy" id="29159"/>
    <lineage>
        <taxon>Eukaryota</taxon>
        <taxon>Metazoa</taxon>
        <taxon>Spiralia</taxon>
        <taxon>Lophotrochozoa</taxon>
        <taxon>Mollusca</taxon>
        <taxon>Bivalvia</taxon>
        <taxon>Autobranchia</taxon>
        <taxon>Pteriomorphia</taxon>
        <taxon>Ostreida</taxon>
        <taxon>Ostreoidea</taxon>
        <taxon>Ostreidae</taxon>
        <taxon>Magallana</taxon>
    </lineage>
</organism>
<dbReference type="GO" id="GO:0016020">
    <property type="term" value="C:membrane"/>
    <property type="evidence" value="ECO:0007669"/>
    <property type="project" value="UniProtKB-SubCell"/>
</dbReference>
<dbReference type="EnsemblMetazoa" id="G10523.1">
    <property type="protein sequence ID" value="G10523.1:cds"/>
    <property type="gene ID" value="G10523"/>
</dbReference>
<protein>
    <recommendedName>
        <fullName evidence="6">Neurotransmitter-gated ion-channel ligand-binding domain-containing protein</fullName>
    </recommendedName>
</protein>
<evidence type="ECO:0000256" key="1">
    <source>
        <dbReference type="ARBA" id="ARBA00004141"/>
    </source>
</evidence>
<dbReference type="Gene3D" id="2.70.170.10">
    <property type="entry name" value="Neurotransmitter-gated ion-channel ligand-binding domain"/>
    <property type="match status" value="1"/>
</dbReference>
<dbReference type="GO" id="GO:0004888">
    <property type="term" value="F:transmembrane signaling receptor activity"/>
    <property type="evidence" value="ECO:0007669"/>
    <property type="project" value="InterPro"/>
</dbReference>
<accession>A0A8W8HQA3</accession>
<dbReference type="Proteomes" id="UP000005408">
    <property type="component" value="Unassembled WGS sequence"/>
</dbReference>
<reference evidence="7" key="1">
    <citation type="submission" date="2022-08" db="UniProtKB">
        <authorList>
            <consortium name="EnsemblMetazoa"/>
        </authorList>
    </citation>
    <scope>IDENTIFICATION</scope>
    <source>
        <strain evidence="7">05x7-T-G4-1.051#20</strain>
    </source>
</reference>
<evidence type="ECO:0000313" key="8">
    <source>
        <dbReference type="Proteomes" id="UP000005408"/>
    </source>
</evidence>
<name>A0A8W8HQA3_MAGGI</name>
<dbReference type="SUPFAM" id="SSF90112">
    <property type="entry name" value="Neurotransmitter-gated ion-channel transmembrane pore"/>
    <property type="match status" value="1"/>
</dbReference>
<dbReference type="InterPro" id="IPR036734">
    <property type="entry name" value="Neur_chan_lig-bd_sf"/>
</dbReference>
<feature type="transmembrane region" description="Helical" evidence="5">
    <location>
        <begin position="213"/>
        <end position="234"/>
    </location>
</feature>
<comment type="subcellular location">
    <subcellularLocation>
        <location evidence="1">Membrane</location>
        <topology evidence="1">Multi-pass membrane protein</topology>
    </subcellularLocation>
</comment>